<keyword evidence="2" id="KW-1185">Reference proteome</keyword>
<evidence type="ECO:0000313" key="2">
    <source>
        <dbReference type="Proteomes" id="UP001055072"/>
    </source>
</evidence>
<evidence type="ECO:0000313" key="1">
    <source>
        <dbReference type="EMBL" id="KAI0094997.1"/>
    </source>
</evidence>
<dbReference type="EMBL" id="MU274900">
    <property type="protein sequence ID" value="KAI0094997.1"/>
    <property type="molecule type" value="Genomic_DNA"/>
</dbReference>
<comment type="caution">
    <text evidence="1">The sequence shown here is derived from an EMBL/GenBank/DDBJ whole genome shotgun (WGS) entry which is preliminary data.</text>
</comment>
<accession>A0ACB8ULJ0</accession>
<protein>
    <submittedName>
        <fullName evidence="1">Nuclear protein DGCR14</fullName>
    </submittedName>
</protein>
<proteinExistence type="predicted"/>
<dbReference type="Proteomes" id="UP001055072">
    <property type="component" value="Unassembled WGS sequence"/>
</dbReference>
<sequence length="544" mass="59541">MPQSVIGHTTPGASGSEPPRSLNRQAVLEEDEYTEAISHIIARDFFPSLVHIGATNEYLDALRSHDPELIGATVRRLEELSTPRTSWTSRVQQTPSQTPFGLGPSDTPLRTPRGEPPSKRPRYDTDMSLDNFQARYTSEDNSSFTQILEDENRRRRERYGWAWDAQRRVEQQRSRMVEGRDRLLIEAPAGTGVREKFLIETPTQAGLLTQGSEGGEEERRKNSLEGSVKEVAKAAEGEYKGKGKEVVKRSIDELEGSEEVVDVMAPKKDTRPAGVDGWEFKTRNALMFSPDADASPYHPKPPTISKDSKPPPPKVIKYGNTRLPEQDNTPSAGGSLSAPPSPTRSRIEAAIAGTPYRPRSPTTNNFSLVPSIPSPTPSELGPAGVKQLMTWGTLNATPRILSQSDDPAETAEMPSPNTFQIAAPTAREQLSLRLSNKAVKSLRAKAELFGSVPGLRTPSSVRSFVGGSTKKGGMAPPSWTPRRAEGSLTPAAKRLLDRTTMGTAAARRAEAMGRQAGWEGAKAREQDLNRVRWTPTPSPVTRRG</sequence>
<reference evidence="1" key="1">
    <citation type="journal article" date="2021" name="Environ. Microbiol.">
        <title>Gene family expansions and transcriptome signatures uncover fungal adaptations to wood decay.</title>
        <authorList>
            <person name="Hage H."/>
            <person name="Miyauchi S."/>
            <person name="Viragh M."/>
            <person name="Drula E."/>
            <person name="Min B."/>
            <person name="Chaduli D."/>
            <person name="Navarro D."/>
            <person name="Favel A."/>
            <person name="Norest M."/>
            <person name="Lesage-Meessen L."/>
            <person name="Balint B."/>
            <person name="Merenyi Z."/>
            <person name="de Eugenio L."/>
            <person name="Morin E."/>
            <person name="Martinez A.T."/>
            <person name="Baldrian P."/>
            <person name="Stursova M."/>
            <person name="Martinez M.J."/>
            <person name="Novotny C."/>
            <person name="Magnuson J.K."/>
            <person name="Spatafora J.W."/>
            <person name="Maurice S."/>
            <person name="Pangilinan J."/>
            <person name="Andreopoulos W."/>
            <person name="LaButti K."/>
            <person name="Hundley H."/>
            <person name="Na H."/>
            <person name="Kuo A."/>
            <person name="Barry K."/>
            <person name="Lipzen A."/>
            <person name="Henrissat B."/>
            <person name="Riley R."/>
            <person name="Ahrendt S."/>
            <person name="Nagy L.G."/>
            <person name="Grigoriev I.V."/>
            <person name="Martin F."/>
            <person name="Rosso M.N."/>
        </authorList>
    </citation>
    <scope>NUCLEOTIDE SEQUENCE</scope>
    <source>
        <strain evidence="1">CBS 384.51</strain>
    </source>
</reference>
<organism evidence="1 2">
    <name type="scientific">Irpex rosettiformis</name>
    <dbReference type="NCBI Taxonomy" id="378272"/>
    <lineage>
        <taxon>Eukaryota</taxon>
        <taxon>Fungi</taxon>
        <taxon>Dikarya</taxon>
        <taxon>Basidiomycota</taxon>
        <taxon>Agaricomycotina</taxon>
        <taxon>Agaricomycetes</taxon>
        <taxon>Polyporales</taxon>
        <taxon>Irpicaceae</taxon>
        <taxon>Irpex</taxon>
    </lineage>
</organism>
<gene>
    <name evidence="1" type="ORF">BDY19DRAFT_902046</name>
</gene>
<name>A0ACB8ULJ0_9APHY</name>